<evidence type="ECO:0000259" key="4">
    <source>
        <dbReference type="Pfam" id="PF00724"/>
    </source>
</evidence>
<dbReference type="Pfam" id="PF00724">
    <property type="entry name" value="Oxidored_FMN"/>
    <property type="match status" value="1"/>
</dbReference>
<dbReference type="SUPFAM" id="SSF51395">
    <property type="entry name" value="FMN-linked oxidoreductases"/>
    <property type="match status" value="1"/>
</dbReference>
<gene>
    <name evidence="5" type="ORF">Agub_g818</name>
</gene>
<evidence type="ECO:0000313" key="6">
    <source>
        <dbReference type="Proteomes" id="UP001054857"/>
    </source>
</evidence>
<comment type="cofactor">
    <cofactor evidence="1">
        <name>FMN</name>
        <dbReference type="ChEBI" id="CHEBI:58210"/>
    </cofactor>
</comment>
<evidence type="ECO:0000256" key="2">
    <source>
        <dbReference type="ARBA" id="ARBA00005979"/>
    </source>
</evidence>
<organism evidence="5 6">
    <name type="scientific">Astrephomene gubernaculifera</name>
    <dbReference type="NCBI Taxonomy" id="47775"/>
    <lineage>
        <taxon>Eukaryota</taxon>
        <taxon>Viridiplantae</taxon>
        <taxon>Chlorophyta</taxon>
        <taxon>core chlorophytes</taxon>
        <taxon>Chlorophyceae</taxon>
        <taxon>CS clade</taxon>
        <taxon>Chlamydomonadales</taxon>
        <taxon>Astrephomenaceae</taxon>
        <taxon>Astrephomene</taxon>
    </lineage>
</organism>
<sequence length="395" mass="41678">MASASSTASSPLMTPVKIGDIKLSHRVAMSALTRLRNTPGTELPNDLSKLYYSQRSSKGGLIVAECGYARADGRGYVRAPGLATDEQASAWRPVTEEVHGKGGVLFAQIFHAGRVSHSSLIGGATPVSPSPVQAAGQLYVEGGVKADFQLPRELSTEEVQQLPAAFAAAAERAVKLGGFDGVEIHGGNGYLLQSFLAKKTNRREDKYGGSIANRSRLLLEVVDAVAAAIGPGRTAVKIQPGVTFSDLIEPEEDVRETVEYLGPELSKRNLSYVCLSSLNGEPYFRFLGLSAPNVSFDVFRTFRPLFSGTLMINGGISVEQGEQYVSEGVADVVSYGLPFIANANLPALVAAGVKSAGLNPGGFDAKIWYGKNPAEDAVGYTDWPLAEPSPAAATA</sequence>
<dbReference type="InterPro" id="IPR001155">
    <property type="entry name" value="OxRdtase_FMN_N"/>
</dbReference>
<dbReference type="PANTHER" id="PTHR22893">
    <property type="entry name" value="NADH OXIDOREDUCTASE-RELATED"/>
    <property type="match status" value="1"/>
</dbReference>
<keyword evidence="3" id="KW-0285">Flavoprotein</keyword>
<dbReference type="AlphaFoldDB" id="A0AAD3DGC4"/>
<name>A0AAD3DGC4_9CHLO</name>
<protein>
    <recommendedName>
        <fullName evidence="4">NADH:flavin oxidoreductase/NADH oxidase N-terminal domain-containing protein</fullName>
    </recommendedName>
</protein>
<feature type="domain" description="NADH:flavin oxidoreductase/NADH oxidase N-terminal" evidence="4">
    <location>
        <begin position="12"/>
        <end position="353"/>
    </location>
</feature>
<evidence type="ECO:0000313" key="5">
    <source>
        <dbReference type="EMBL" id="GFR40247.1"/>
    </source>
</evidence>
<keyword evidence="6" id="KW-1185">Reference proteome</keyword>
<dbReference type="Proteomes" id="UP001054857">
    <property type="component" value="Unassembled WGS sequence"/>
</dbReference>
<dbReference type="GO" id="GO:0010181">
    <property type="term" value="F:FMN binding"/>
    <property type="evidence" value="ECO:0007669"/>
    <property type="project" value="InterPro"/>
</dbReference>
<keyword evidence="3" id="KW-0288">FMN</keyword>
<accession>A0AAD3DGC4</accession>
<evidence type="ECO:0000256" key="1">
    <source>
        <dbReference type="ARBA" id="ARBA00001917"/>
    </source>
</evidence>
<dbReference type="InterPro" id="IPR013785">
    <property type="entry name" value="Aldolase_TIM"/>
</dbReference>
<dbReference type="PANTHER" id="PTHR22893:SF123">
    <property type="entry name" value="NADH:FLAVIN OXIDOREDUCTASE_NADH OXIDASE N-TERMINAL DOMAIN-CONTAINING PROTEIN"/>
    <property type="match status" value="1"/>
</dbReference>
<dbReference type="EMBL" id="BMAR01000001">
    <property type="protein sequence ID" value="GFR40247.1"/>
    <property type="molecule type" value="Genomic_DNA"/>
</dbReference>
<dbReference type="InterPro" id="IPR045247">
    <property type="entry name" value="Oye-like"/>
</dbReference>
<proteinExistence type="inferred from homology"/>
<comment type="caution">
    <text evidence="5">The sequence shown here is derived from an EMBL/GenBank/DDBJ whole genome shotgun (WGS) entry which is preliminary data.</text>
</comment>
<comment type="similarity">
    <text evidence="2">Belongs to the NADH:flavin oxidoreductase/NADH oxidase family.</text>
</comment>
<dbReference type="GO" id="GO:0016491">
    <property type="term" value="F:oxidoreductase activity"/>
    <property type="evidence" value="ECO:0007669"/>
    <property type="project" value="InterPro"/>
</dbReference>
<evidence type="ECO:0000256" key="3">
    <source>
        <dbReference type="ARBA" id="ARBA00022643"/>
    </source>
</evidence>
<dbReference type="Gene3D" id="3.20.20.70">
    <property type="entry name" value="Aldolase class I"/>
    <property type="match status" value="1"/>
</dbReference>
<reference evidence="5 6" key="1">
    <citation type="journal article" date="2021" name="Sci. Rep.">
        <title>Genome sequencing of the multicellular alga Astrephomene provides insights into convergent evolution of germ-soma differentiation.</title>
        <authorList>
            <person name="Yamashita S."/>
            <person name="Yamamoto K."/>
            <person name="Matsuzaki R."/>
            <person name="Suzuki S."/>
            <person name="Yamaguchi H."/>
            <person name="Hirooka S."/>
            <person name="Minakuchi Y."/>
            <person name="Miyagishima S."/>
            <person name="Kawachi M."/>
            <person name="Toyoda A."/>
            <person name="Nozaki H."/>
        </authorList>
    </citation>
    <scope>NUCLEOTIDE SEQUENCE [LARGE SCALE GENOMIC DNA]</scope>
    <source>
        <strain evidence="5 6">NIES-4017</strain>
    </source>
</reference>